<dbReference type="eggNOG" id="COG3275">
    <property type="taxonomic scope" value="Bacteria"/>
</dbReference>
<dbReference type="Pfam" id="PF06580">
    <property type="entry name" value="His_kinase"/>
    <property type="match status" value="1"/>
</dbReference>
<proteinExistence type="predicted"/>
<dbReference type="Proteomes" id="UP000030832">
    <property type="component" value="Unassembled WGS sequence"/>
</dbReference>
<keyword evidence="6" id="KW-0808">Transferase</keyword>
<evidence type="ECO:0000259" key="15">
    <source>
        <dbReference type="PROSITE" id="PS50109"/>
    </source>
</evidence>
<evidence type="ECO:0000256" key="13">
    <source>
        <dbReference type="ARBA" id="ARBA00023136"/>
    </source>
</evidence>
<dbReference type="InterPro" id="IPR011620">
    <property type="entry name" value="Sig_transdc_His_kinase_LytS_TM"/>
</dbReference>
<evidence type="ECO:0000256" key="9">
    <source>
        <dbReference type="ARBA" id="ARBA00022777"/>
    </source>
</evidence>
<feature type="transmembrane region" description="Helical" evidence="14">
    <location>
        <begin position="115"/>
        <end position="139"/>
    </location>
</feature>
<evidence type="ECO:0000256" key="14">
    <source>
        <dbReference type="SAM" id="Phobius"/>
    </source>
</evidence>
<gene>
    <name evidence="16" type="ORF">LQ50_10725</name>
</gene>
<dbReference type="AlphaFoldDB" id="A0A0B0IJG8"/>
<feature type="domain" description="Histidine kinase" evidence="15">
    <location>
        <begin position="431"/>
        <end position="579"/>
    </location>
</feature>
<keyword evidence="9 16" id="KW-0418">Kinase</keyword>
<keyword evidence="4" id="KW-1003">Cell membrane</keyword>
<dbReference type="EC" id="2.7.13.3" evidence="3"/>
<dbReference type="InterPro" id="IPR003594">
    <property type="entry name" value="HATPase_dom"/>
</dbReference>
<dbReference type="STRING" id="333138.LQ50_10725"/>
<dbReference type="PANTHER" id="PTHR34220">
    <property type="entry name" value="SENSOR HISTIDINE KINASE YPDA"/>
    <property type="match status" value="1"/>
</dbReference>
<dbReference type="RefSeq" id="WP_034628769.1">
    <property type="nucleotide sequence ID" value="NZ_JRJU01000011.1"/>
</dbReference>
<evidence type="ECO:0000256" key="6">
    <source>
        <dbReference type="ARBA" id="ARBA00022679"/>
    </source>
</evidence>
<sequence length="584" mass="64614">MWELILVMLERLGIIVTVAFVMTRFKFIRHLIERREISKRSRISVIVIFGLFGIIGTYTGLKINPEQATYFRWVINLGEGEAIANSRVIGVVVAGLLGGWKVGVGAGLIAGVHRYLLGGFTGFACGLSTIIAGGMAGYFYKRNKNSRIISLQTALVVGMLAESVQMGVILLLARPFDQALLLVQDIGIPMIIANGIGTALFILIIRNVIQEEEKMGSIQAQKALKLADLTLKYLRKGLTEQSASPTCQILLKEVRVDAVSITDHEKILAFAGVGEDHHLPNTEVQTIATKRVLKEGNLVIANKEEIDCGVDRCLLQAAIIAPLKVKEQTIGTLKFYFKNEKGPSPTTIELSKGLSTLLSHQLELSEVDRHLELAKQAEIKALQAQVSPHFLFNALNTIVALVRTDPMKARKLLISLSHFFRQNLAGTTATETSLEEEIKHVKAYLEIEQTRFSDKLSVQYRIDEEALLVRLPPMTLQPIVENAIKHGLKQLQQDSLLSITIEKQKEVVHISIYDNGKGIEKERLPVLGTKKVQSKTGTGIGLVNINRRLEMMFGLESTLRMKSEIGKGTTVTFSLPVNRKEVSK</sequence>
<dbReference type="Gene3D" id="3.30.565.10">
    <property type="entry name" value="Histidine kinase-like ATPase, C-terminal domain"/>
    <property type="match status" value="1"/>
</dbReference>
<dbReference type="InterPro" id="IPR029016">
    <property type="entry name" value="GAF-like_dom_sf"/>
</dbReference>
<dbReference type="Gene3D" id="3.30.450.40">
    <property type="match status" value="1"/>
</dbReference>
<keyword evidence="8" id="KW-0547">Nucleotide-binding</keyword>
<dbReference type="PROSITE" id="PS50109">
    <property type="entry name" value="HIS_KIN"/>
    <property type="match status" value="1"/>
</dbReference>
<dbReference type="InterPro" id="IPR050640">
    <property type="entry name" value="Bact_2-comp_sensor_kinase"/>
</dbReference>
<evidence type="ECO:0000256" key="7">
    <source>
        <dbReference type="ARBA" id="ARBA00022692"/>
    </source>
</evidence>
<dbReference type="PRINTS" id="PR00344">
    <property type="entry name" value="BCTRLSENSOR"/>
</dbReference>
<keyword evidence="5" id="KW-0597">Phosphoprotein</keyword>
<evidence type="ECO:0000256" key="3">
    <source>
        <dbReference type="ARBA" id="ARBA00012438"/>
    </source>
</evidence>
<dbReference type="Pfam" id="PF02518">
    <property type="entry name" value="HATPase_c"/>
    <property type="match status" value="1"/>
</dbReference>
<organism evidence="16 17">
    <name type="scientific">Halalkalibacter okhensis</name>
    <dbReference type="NCBI Taxonomy" id="333138"/>
    <lineage>
        <taxon>Bacteria</taxon>
        <taxon>Bacillati</taxon>
        <taxon>Bacillota</taxon>
        <taxon>Bacilli</taxon>
        <taxon>Bacillales</taxon>
        <taxon>Bacillaceae</taxon>
        <taxon>Halalkalibacter</taxon>
    </lineage>
</organism>
<accession>A0A0B0IJG8</accession>
<dbReference type="GO" id="GO:0000155">
    <property type="term" value="F:phosphorelay sensor kinase activity"/>
    <property type="evidence" value="ECO:0007669"/>
    <property type="project" value="InterPro"/>
</dbReference>
<evidence type="ECO:0000256" key="5">
    <source>
        <dbReference type="ARBA" id="ARBA00022553"/>
    </source>
</evidence>
<evidence type="ECO:0000256" key="8">
    <source>
        <dbReference type="ARBA" id="ARBA00022741"/>
    </source>
</evidence>
<comment type="caution">
    <text evidence="16">The sequence shown here is derived from an EMBL/GenBank/DDBJ whole genome shotgun (WGS) entry which is preliminary data.</text>
</comment>
<keyword evidence="13 14" id="KW-0472">Membrane</keyword>
<dbReference type="InterPro" id="IPR005467">
    <property type="entry name" value="His_kinase_dom"/>
</dbReference>
<evidence type="ECO:0000313" key="17">
    <source>
        <dbReference type="Proteomes" id="UP000030832"/>
    </source>
</evidence>
<evidence type="ECO:0000313" key="16">
    <source>
        <dbReference type="EMBL" id="KHF40209.1"/>
    </source>
</evidence>
<dbReference type="Pfam" id="PF07694">
    <property type="entry name" value="5TM-5TMR_LYT"/>
    <property type="match status" value="1"/>
</dbReference>
<dbReference type="PANTHER" id="PTHR34220:SF7">
    <property type="entry name" value="SENSOR HISTIDINE KINASE YPDA"/>
    <property type="match status" value="1"/>
</dbReference>
<dbReference type="Gene3D" id="1.10.1760.20">
    <property type="match status" value="1"/>
</dbReference>
<dbReference type="SMART" id="SM00387">
    <property type="entry name" value="HATPase_c"/>
    <property type="match status" value="1"/>
</dbReference>
<keyword evidence="12" id="KW-0902">Two-component regulatory system</keyword>
<evidence type="ECO:0000256" key="10">
    <source>
        <dbReference type="ARBA" id="ARBA00022840"/>
    </source>
</evidence>
<keyword evidence="17" id="KW-1185">Reference proteome</keyword>
<dbReference type="EMBL" id="JRJU01000011">
    <property type="protein sequence ID" value="KHF40209.1"/>
    <property type="molecule type" value="Genomic_DNA"/>
</dbReference>
<feature type="transmembrane region" description="Helical" evidence="14">
    <location>
        <begin position="151"/>
        <end position="174"/>
    </location>
</feature>
<dbReference type="GO" id="GO:0005524">
    <property type="term" value="F:ATP binding"/>
    <property type="evidence" value="ECO:0007669"/>
    <property type="project" value="UniProtKB-KW"/>
</dbReference>
<evidence type="ECO:0000256" key="12">
    <source>
        <dbReference type="ARBA" id="ARBA00023012"/>
    </source>
</evidence>
<comment type="subcellular location">
    <subcellularLocation>
        <location evidence="2">Cell membrane</location>
        <topology evidence="2">Multi-pass membrane protein</topology>
    </subcellularLocation>
</comment>
<evidence type="ECO:0000256" key="4">
    <source>
        <dbReference type="ARBA" id="ARBA00022475"/>
    </source>
</evidence>
<dbReference type="InterPro" id="IPR004358">
    <property type="entry name" value="Sig_transdc_His_kin-like_C"/>
</dbReference>
<dbReference type="OrthoDB" id="9776552at2"/>
<feature type="transmembrane region" description="Helical" evidence="14">
    <location>
        <begin position="186"/>
        <end position="205"/>
    </location>
</feature>
<protein>
    <recommendedName>
        <fullName evidence="3">histidine kinase</fullName>
        <ecNumber evidence="3">2.7.13.3</ecNumber>
    </recommendedName>
</protein>
<dbReference type="SUPFAM" id="SSF55874">
    <property type="entry name" value="ATPase domain of HSP90 chaperone/DNA topoisomerase II/histidine kinase"/>
    <property type="match status" value="1"/>
</dbReference>
<dbReference type="GO" id="GO:0005886">
    <property type="term" value="C:plasma membrane"/>
    <property type="evidence" value="ECO:0007669"/>
    <property type="project" value="UniProtKB-SubCell"/>
</dbReference>
<keyword evidence="7 14" id="KW-0812">Transmembrane</keyword>
<evidence type="ECO:0000256" key="1">
    <source>
        <dbReference type="ARBA" id="ARBA00000085"/>
    </source>
</evidence>
<dbReference type="InterPro" id="IPR036890">
    <property type="entry name" value="HATPase_C_sf"/>
</dbReference>
<reference evidence="16 17" key="1">
    <citation type="submission" date="2014-09" db="EMBL/GenBank/DDBJ databases">
        <title>Genome sequencing and annotation of Bacillus Okhensis strain Kh10-101T.</title>
        <authorList>
            <person name="Prakash J.S."/>
        </authorList>
    </citation>
    <scope>NUCLEOTIDE SEQUENCE [LARGE SCALE GENOMIC DNA]</scope>
    <source>
        <strain evidence="17">Kh10-101T</strain>
    </source>
</reference>
<keyword evidence="11 14" id="KW-1133">Transmembrane helix</keyword>
<keyword evidence="10" id="KW-0067">ATP-binding</keyword>
<evidence type="ECO:0000256" key="2">
    <source>
        <dbReference type="ARBA" id="ARBA00004651"/>
    </source>
</evidence>
<comment type="catalytic activity">
    <reaction evidence="1">
        <text>ATP + protein L-histidine = ADP + protein N-phospho-L-histidine.</text>
        <dbReference type="EC" id="2.7.13.3"/>
    </reaction>
</comment>
<dbReference type="GO" id="GO:0071555">
    <property type="term" value="P:cell wall organization"/>
    <property type="evidence" value="ECO:0007669"/>
    <property type="project" value="InterPro"/>
</dbReference>
<name>A0A0B0IJG8_9BACI</name>
<feature type="transmembrane region" description="Helical" evidence="14">
    <location>
        <begin position="43"/>
        <end position="61"/>
    </location>
</feature>
<evidence type="ECO:0000256" key="11">
    <source>
        <dbReference type="ARBA" id="ARBA00022989"/>
    </source>
</evidence>
<dbReference type="InterPro" id="IPR010559">
    <property type="entry name" value="Sig_transdc_His_kin_internal"/>
</dbReference>
<feature type="transmembrane region" description="Helical" evidence="14">
    <location>
        <begin position="6"/>
        <end position="23"/>
    </location>
</feature>